<name>A0A285VEE3_9ACTN</name>
<evidence type="ECO:0000259" key="1">
    <source>
        <dbReference type="Pfam" id="PF13614"/>
    </source>
</evidence>
<reference evidence="3" key="1">
    <citation type="submission" date="2017-08" db="EMBL/GenBank/DDBJ databases">
        <authorList>
            <person name="Varghese N."/>
            <person name="Submissions S."/>
        </authorList>
    </citation>
    <scope>NUCLEOTIDE SEQUENCE [LARGE SCALE GENOMIC DNA]</scope>
    <source>
        <strain evidence="3">DSM 4725</strain>
    </source>
</reference>
<sequence>MSLILTVGVGADLATKLGEQHTGKVVHLGVEVLDAPGGLVAQVEEAAAPLAVVLGPAVPLEAAFALAGRVDVAAATSIVLVDADADPELWMAAMRAGVRDLLSPAATDEDVAAVLERATELARVRAEAARIAAGAGRPDRRVIVVASPKGGVGKTTVSTNLAIGLALSGTGSTVIVDLDVQFGDVASALAMAPEHTLPDTVQGAAATDPLVLKTFLGRHPSGLFVIAGSDSPAAGDAVTADQVARLVDMLSREFRHVVIDTAPGLADHTLVALERATDLVLVSSMDVPGVRGMRKELNVLEELSLIPDGRHLVLNMADPAGALSMADVTTTIGAPLDVVLPRNTSVPLSTNTGVPLLEAEGRDPVTRGLHALLARFLPEQEDLGRGSAPVLSGLLGRLKAGGR</sequence>
<dbReference type="GO" id="GO:0005829">
    <property type="term" value="C:cytosol"/>
    <property type="evidence" value="ECO:0007669"/>
    <property type="project" value="TreeGrafter"/>
</dbReference>
<dbReference type="OrthoDB" id="3448281at2"/>
<dbReference type="GO" id="GO:0005524">
    <property type="term" value="F:ATP binding"/>
    <property type="evidence" value="ECO:0007669"/>
    <property type="project" value="TreeGrafter"/>
</dbReference>
<dbReference type="Pfam" id="PF13614">
    <property type="entry name" value="AAA_31"/>
    <property type="match status" value="1"/>
</dbReference>
<dbReference type="SUPFAM" id="SSF52540">
    <property type="entry name" value="P-loop containing nucleoside triphosphate hydrolases"/>
    <property type="match status" value="1"/>
</dbReference>
<dbReference type="GO" id="GO:0016887">
    <property type="term" value="F:ATP hydrolysis activity"/>
    <property type="evidence" value="ECO:0007669"/>
    <property type="project" value="TreeGrafter"/>
</dbReference>
<evidence type="ECO:0000313" key="2">
    <source>
        <dbReference type="EMBL" id="SOC50861.1"/>
    </source>
</evidence>
<dbReference type="InterPro" id="IPR025669">
    <property type="entry name" value="AAA_dom"/>
</dbReference>
<organism evidence="2 3">
    <name type="scientific">Blastococcus aggregatus</name>
    <dbReference type="NCBI Taxonomy" id="38502"/>
    <lineage>
        <taxon>Bacteria</taxon>
        <taxon>Bacillati</taxon>
        <taxon>Actinomycetota</taxon>
        <taxon>Actinomycetes</taxon>
        <taxon>Geodermatophilales</taxon>
        <taxon>Geodermatophilaceae</taxon>
        <taxon>Blastococcus</taxon>
    </lineage>
</organism>
<dbReference type="RefSeq" id="WP_097196357.1">
    <property type="nucleotide sequence ID" value="NZ_OBQI01000005.1"/>
</dbReference>
<dbReference type="EMBL" id="OBQI01000005">
    <property type="protein sequence ID" value="SOC50861.1"/>
    <property type="molecule type" value="Genomic_DNA"/>
</dbReference>
<dbReference type="InterPro" id="IPR050625">
    <property type="entry name" value="ParA/MinD_ATPase"/>
</dbReference>
<dbReference type="Gene3D" id="3.40.50.2300">
    <property type="match status" value="1"/>
</dbReference>
<evidence type="ECO:0000313" key="3">
    <source>
        <dbReference type="Proteomes" id="UP000219435"/>
    </source>
</evidence>
<dbReference type="Proteomes" id="UP000219435">
    <property type="component" value="Unassembled WGS sequence"/>
</dbReference>
<protein>
    <submittedName>
        <fullName evidence="2">Pilus assembly protein CpaE</fullName>
    </submittedName>
</protein>
<dbReference type="PANTHER" id="PTHR43384:SF13">
    <property type="entry name" value="SLR0110 PROTEIN"/>
    <property type="match status" value="1"/>
</dbReference>
<keyword evidence="3" id="KW-1185">Reference proteome</keyword>
<feature type="domain" description="AAA" evidence="1">
    <location>
        <begin position="141"/>
        <end position="302"/>
    </location>
</feature>
<proteinExistence type="predicted"/>
<dbReference type="GO" id="GO:0051782">
    <property type="term" value="P:negative regulation of cell division"/>
    <property type="evidence" value="ECO:0007669"/>
    <property type="project" value="TreeGrafter"/>
</dbReference>
<dbReference type="PANTHER" id="PTHR43384">
    <property type="entry name" value="SEPTUM SITE-DETERMINING PROTEIN MIND HOMOLOG, CHLOROPLASTIC-RELATED"/>
    <property type="match status" value="1"/>
</dbReference>
<dbReference type="Gene3D" id="3.40.50.300">
    <property type="entry name" value="P-loop containing nucleotide triphosphate hydrolases"/>
    <property type="match status" value="1"/>
</dbReference>
<dbReference type="AlphaFoldDB" id="A0A285VEE3"/>
<gene>
    <name evidence="2" type="ORF">SAMN05660748_3620</name>
</gene>
<dbReference type="InterPro" id="IPR027417">
    <property type="entry name" value="P-loop_NTPase"/>
</dbReference>
<dbReference type="GO" id="GO:0009898">
    <property type="term" value="C:cytoplasmic side of plasma membrane"/>
    <property type="evidence" value="ECO:0007669"/>
    <property type="project" value="TreeGrafter"/>
</dbReference>
<accession>A0A285VEE3</accession>